<evidence type="ECO:0000313" key="1">
    <source>
        <dbReference type="EMBL" id="ORE19986.1"/>
    </source>
</evidence>
<dbReference type="Proteomes" id="UP000242381">
    <property type="component" value="Unassembled WGS sequence"/>
</dbReference>
<accession>A0A1X0S6S0</accession>
<name>A0A1X0S6S0_RHIZD</name>
<dbReference type="EMBL" id="KV921301">
    <property type="protein sequence ID" value="ORE19986.1"/>
    <property type="molecule type" value="Genomic_DNA"/>
</dbReference>
<dbReference type="AlphaFoldDB" id="A0A1X0S6S0"/>
<protein>
    <submittedName>
        <fullName evidence="1">Uncharacterized protein</fullName>
    </submittedName>
</protein>
<sequence length="71" mass="8148">LLKDRVRREKLIDTETLSSRVIEGSEDIPVEHIQNFIQHSINVIPKCLNKEQNLCDCFSACIGRVVTVNRI</sequence>
<dbReference type="VEuPathDB" id="FungiDB:BCV72DRAFT_200564"/>
<organism evidence="1 2">
    <name type="scientific">Rhizopus microsporus</name>
    <dbReference type="NCBI Taxonomy" id="58291"/>
    <lineage>
        <taxon>Eukaryota</taxon>
        <taxon>Fungi</taxon>
        <taxon>Fungi incertae sedis</taxon>
        <taxon>Mucoromycota</taxon>
        <taxon>Mucoromycotina</taxon>
        <taxon>Mucoromycetes</taxon>
        <taxon>Mucorales</taxon>
        <taxon>Mucorineae</taxon>
        <taxon>Rhizopodaceae</taxon>
        <taxon>Rhizopus</taxon>
    </lineage>
</organism>
<evidence type="ECO:0000313" key="2">
    <source>
        <dbReference type="Proteomes" id="UP000242381"/>
    </source>
</evidence>
<reference evidence="1 2" key="1">
    <citation type="journal article" date="2016" name="Proc. Natl. Acad. Sci. U.S.A.">
        <title>Lipid metabolic changes in an early divergent fungus govern the establishment of a mutualistic symbiosis with endobacteria.</title>
        <authorList>
            <person name="Lastovetsky O.A."/>
            <person name="Gaspar M.L."/>
            <person name="Mondo S.J."/>
            <person name="LaButti K.M."/>
            <person name="Sandor L."/>
            <person name="Grigoriev I.V."/>
            <person name="Henry S.A."/>
            <person name="Pawlowska T.E."/>
        </authorList>
    </citation>
    <scope>NUCLEOTIDE SEQUENCE [LARGE SCALE GENOMIC DNA]</scope>
    <source>
        <strain evidence="1 2">ATCC 11559</strain>
    </source>
</reference>
<proteinExistence type="predicted"/>
<feature type="non-terminal residue" evidence="1">
    <location>
        <position position="1"/>
    </location>
</feature>
<gene>
    <name evidence="1" type="ORF">BCV71DRAFT_176693</name>
</gene>